<accession>A0AAV6LMR1</accession>
<dbReference type="EMBL" id="JACTNZ010000001">
    <property type="protein sequence ID" value="KAG5566470.1"/>
    <property type="molecule type" value="Genomic_DNA"/>
</dbReference>
<proteinExistence type="inferred from homology"/>
<feature type="compositionally biased region" description="Acidic residues" evidence="2">
    <location>
        <begin position="73"/>
        <end position="83"/>
    </location>
</feature>
<name>A0AAV6LMR1_9ERIC</name>
<evidence type="ECO:0000256" key="2">
    <source>
        <dbReference type="SAM" id="MobiDB-lite"/>
    </source>
</evidence>
<evidence type="ECO:0000256" key="1">
    <source>
        <dbReference type="ARBA" id="ARBA00008690"/>
    </source>
</evidence>
<reference evidence="4" key="1">
    <citation type="submission" date="2020-08" db="EMBL/GenBank/DDBJ databases">
        <title>Plant Genome Project.</title>
        <authorList>
            <person name="Zhang R.-G."/>
        </authorList>
    </citation>
    <scope>NUCLEOTIDE SEQUENCE</scope>
    <source>
        <strain evidence="4">WSP0</strain>
        <tissue evidence="4">Leaf</tissue>
    </source>
</reference>
<feature type="compositionally biased region" description="Polar residues" evidence="2">
    <location>
        <begin position="144"/>
        <end position="157"/>
    </location>
</feature>
<dbReference type="AlphaFoldDB" id="A0AAV6LMR1"/>
<comment type="caution">
    <text evidence="4">The sequence shown here is derived from an EMBL/GenBank/DDBJ whole genome shotgun (WGS) entry which is preliminary data.</text>
</comment>
<feature type="compositionally biased region" description="Acidic residues" evidence="2">
    <location>
        <begin position="261"/>
        <end position="271"/>
    </location>
</feature>
<feature type="region of interest" description="Disordered" evidence="2">
    <location>
        <begin position="144"/>
        <end position="203"/>
    </location>
</feature>
<feature type="region of interest" description="Disordered" evidence="2">
    <location>
        <begin position="107"/>
        <end position="126"/>
    </location>
</feature>
<evidence type="ECO:0000259" key="3">
    <source>
        <dbReference type="Pfam" id="PF11250"/>
    </source>
</evidence>
<organism evidence="4 5">
    <name type="scientific">Rhododendron griersonianum</name>
    <dbReference type="NCBI Taxonomy" id="479676"/>
    <lineage>
        <taxon>Eukaryota</taxon>
        <taxon>Viridiplantae</taxon>
        <taxon>Streptophyta</taxon>
        <taxon>Embryophyta</taxon>
        <taxon>Tracheophyta</taxon>
        <taxon>Spermatophyta</taxon>
        <taxon>Magnoliopsida</taxon>
        <taxon>eudicotyledons</taxon>
        <taxon>Gunneridae</taxon>
        <taxon>Pentapetalae</taxon>
        <taxon>asterids</taxon>
        <taxon>Ericales</taxon>
        <taxon>Ericaceae</taxon>
        <taxon>Ericoideae</taxon>
        <taxon>Rhodoreae</taxon>
        <taxon>Rhododendron</taxon>
    </lineage>
</organism>
<feature type="region of interest" description="Disordered" evidence="2">
    <location>
        <begin position="251"/>
        <end position="310"/>
    </location>
</feature>
<evidence type="ECO:0000313" key="5">
    <source>
        <dbReference type="Proteomes" id="UP000823749"/>
    </source>
</evidence>
<dbReference type="InterPro" id="IPR046431">
    <property type="entry name" value="FAF_dom"/>
</dbReference>
<protein>
    <recommendedName>
        <fullName evidence="3">FAF domain-containing protein</fullName>
    </recommendedName>
</protein>
<feature type="compositionally biased region" description="Basic and acidic residues" evidence="2">
    <location>
        <begin position="272"/>
        <end position="287"/>
    </location>
</feature>
<feature type="compositionally biased region" description="Acidic residues" evidence="2">
    <location>
        <begin position="289"/>
        <end position="305"/>
    </location>
</feature>
<dbReference type="Proteomes" id="UP000823749">
    <property type="component" value="Chromosome 1"/>
</dbReference>
<dbReference type="InterPro" id="IPR021410">
    <property type="entry name" value="FAF"/>
</dbReference>
<dbReference type="PANTHER" id="PTHR33155">
    <property type="entry name" value="FANTASTIC FOUR-LIKE PROTEIN (DUF3049)"/>
    <property type="match status" value="1"/>
</dbReference>
<comment type="similarity">
    <text evidence="1">Belongs to the fantastic four family.</text>
</comment>
<keyword evidence="5" id="KW-1185">Reference proteome</keyword>
<dbReference type="PANTHER" id="PTHR33155:SF3">
    <property type="entry name" value="PROTEIN FAF-LIKE, CHLOROPLASTIC"/>
    <property type="match status" value="1"/>
</dbReference>
<feature type="region of interest" description="Disordered" evidence="2">
    <location>
        <begin position="58"/>
        <end position="94"/>
    </location>
</feature>
<evidence type="ECO:0000313" key="4">
    <source>
        <dbReference type="EMBL" id="KAG5566470.1"/>
    </source>
</evidence>
<sequence length="491" mass="54779">MYMYIAFKMGTIEKQGIVSILRSDSDQIKAPSLRRTLSADMSSKKWLAQSGFSPMKKIASSERLPNLVADSSSSEEEEGEDECEGKNKEGERPGRFDVWSSILLSKKADDESSKLPPPYVHPLVKRSTSALSKKSLEICTESLGSETGSDVFSSPAPSETGDAEEDKEVQPQPESQFLDREDLPVAKNNYSKKVSTKFPPPLPSLARCDGPSLLMHSHRENGRLVLEAVSIPSQNYFHAQREDGRLVLTFANTPDSKEPNSEETIDQEEEVIDHKEDDVEEIDKIFEATEGENDSEDEEEEEEEEMVKVENEDGAKEIELVMEQATKLPSGVINVHRSALMIKKLIGLDNRNPTWTTKYNKPVHLVDMEEEEEEEEEKGLNPLAQSLPRPTRLARLIPSPPAAAPVPAAASFNTYEYFWRAKPTVATAVNPLNKNSCNKVILSNSTPKADEEQGMVLLRGNKADYLVPLLKGCKEPRRSLLLWEPYCIATS</sequence>
<feature type="domain" description="FAF" evidence="3">
    <location>
        <begin position="197"/>
        <end position="250"/>
    </location>
</feature>
<feature type="compositionally biased region" description="Basic and acidic residues" evidence="2">
    <location>
        <begin position="84"/>
        <end position="94"/>
    </location>
</feature>
<dbReference type="Pfam" id="PF11250">
    <property type="entry name" value="FAF"/>
    <property type="match status" value="1"/>
</dbReference>
<gene>
    <name evidence="4" type="ORF">RHGRI_002139</name>
</gene>